<proteinExistence type="predicted"/>
<dbReference type="AlphaFoldDB" id="A0A7G1NW98"/>
<dbReference type="Pfam" id="PF03621">
    <property type="entry name" value="MbtH"/>
    <property type="match status" value="1"/>
</dbReference>
<keyword evidence="3" id="KW-1185">Reference proteome</keyword>
<name>A0A7G1NW98_9ACTN</name>
<dbReference type="EMBL" id="AP023440">
    <property type="protein sequence ID" value="BCL26691.1"/>
    <property type="molecule type" value="Genomic_DNA"/>
</dbReference>
<dbReference type="Gene3D" id="3.90.820.10">
    <property type="entry name" value="Structural Genomics, Unknown Function 30-nov-00 1gh9 Mol_id"/>
    <property type="match status" value="1"/>
</dbReference>
<gene>
    <name evidence="2" type="ORF">GCM10017557_15500</name>
</gene>
<dbReference type="PANTHER" id="PTHR38444">
    <property type="entry name" value="ENTEROBACTIN BIOSYNTHESIS PROTEIN YBDZ"/>
    <property type="match status" value="1"/>
</dbReference>
<dbReference type="InterPro" id="IPR037407">
    <property type="entry name" value="MLP_fam"/>
</dbReference>
<dbReference type="SUPFAM" id="SSF160582">
    <property type="entry name" value="MbtH-like"/>
    <property type="match status" value="1"/>
</dbReference>
<dbReference type="Proteomes" id="UP000516444">
    <property type="component" value="Chromosome"/>
</dbReference>
<dbReference type="GO" id="GO:0005829">
    <property type="term" value="C:cytosol"/>
    <property type="evidence" value="ECO:0007669"/>
    <property type="project" value="TreeGrafter"/>
</dbReference>
<protein>
    <submittedName>
        <fullName evidence="2">Protein mbtH</fullName>
    </submittedName>
</protein>
<evidence type="ECO:0000313" key="2">
    <source>
        <dbReference type="EMBL" id="BCL26691.1"/>
    </source>
</evidence>
<dbReference type="InterPro" id="IPR005153">
    <property type="entry name" value="MbtH-like_dom"/>
</dbReference>
<evidence type="ECO:0000313" key="3">
    <source>
        <dbReference type="Proteomes" id="UP000516444"/>
    </source>
</evidence>
<dbReference type="InterPro" id="IPR038020">
    <property type="entry name" value="MbtH-like_sf"/>
</dbReference>
<dbReference type="PANTHER" id="PTHR38444:SF1">
    <property type="entry name" value="ENTEROBACTIN BIOSYNTHESIS PROTEIN YBDZ"/>
    <property type="match status" value="1"/>
</dbReference>
<feature type="domain" description="MbtH-like" evidence="1">
    <location>
        <begin position="2"/>
        <end position="40"/>
    </location>
</feature>
<accession>A0A7G1NW98</accession>
<evidence type="ECO:0000259" key="1">
    <source>
        <dbReference type="SMART" id="SM00923"/>
    </source>
</evidence>
<reference evidence="2 3" key="1">
    <citation type="journal article" date="2014" name="Int. J. Syst. Evol. Microbiol.">
        <title>Complete genome sequence of Corynebacterium casei LMG S-19264T (=DSM 44701T), isolated from a smear-ripened cheese.</title>
        <authorList>
            <consortium name="US DOE Joint Genome Institute (JGI-PGF)"/>
            <person name="Walter F."/>
            <person name="Albersmeier A."/>
            <person name="Kalinowski J."/>
            <person name="Ruckert C."/>
        </authorList>
    </citation>
    <scope>NUCLEOTIDE SEQUENCE [LARGE SCALE GENOMIC DNA]</scope>
    <source>
        <strain evidence="2 3">JCM 4677</strain>
    </source>
</reference>
<dbReference type="SMART" id="SM00923">
    <property type="entry name" value="MbtH"/>
    <property type="match status" value="1"/>
</dbReference>
<dbReference type="KEGG" id="sgm:GCM10017557_15500"/>
<dbReference type="GO" id="GO:0019290">
    <property type="term" value="P:siderophore biosynthetic process"/>
    <property type="evidence" value="ECO:0007669"/>
    <property type="project" value="TreeGrafter"/>
</dbReference>
<sequence>MLVNDEGQHSLWPAFADVPDGWTVAFPESTRQACLDHIEKTWTDMRPRGLAEAMDGGR</sequence>
<organism evidence="2 3">
    <name type="scientific">Streptomyces aurantiacus</name>
    <dbReference type="NCBI Taxonomy" id="47760"/>
    <lineage>
        <taxon>Bacteria</taxon>
        <taxon>Bacillati</taxon>
        <taxon>Actinomycetota</taxon>
        <taxon>Actinomycetes</taxon>
        <taxon>Kitasatosporales</taxon>
        <taxon>Streptomycetaceae</taxon>
        <taxon>Streptomyces</taxon>
        <taxon>Streptomyces aurantiacus group</taxon>
    </lineage>
</organism>